<dbReference type="AlphaFoldDB" id="A0A1J5DN48"/>
<evidence type="ECO:0000256" key="4">
    <source>
        <dbReference type="ARBA" id="ARBA00022723"/>
    </source>
</evidence>
<dbReference type="InterPro" id="IPR001937">
    <property type="entry name" value="GalP_UDPtransf1"/>
</dbReference>
<keyword evidence="4 9" id="KW-0479">Metal-binding</keyword>
<dbReference type="InterPro" id="IPR005850">
    <property type="entry name" value="GalP_Utransf_C"/>
</dbReference>
<organism evidence="12 13">
    <name type="scientific">Candidatus Desantisbacteria bacterium CG2_30_40_21</name>
    <dbReference type="NCBI Taxonomy" id="1817895"/>
    <lineage>
        <taxon>Bacteria</taxon>
        <taxon>Candidatus Desantisiibacteriota</taxon>
    </lineage>
</organism>
<evidence type="ECO:0000313" key="13">
    <source>
        <dbReference type="Proteomes" id="UP000183085"/>
    </source>
</evidence>
<dbReference type="NCBIfam" id="TIGR00209">
    <property type="entry name" value="galT_1"/>
    <property type="match status" value="1"/>
</dbReference>
<comment type="caution">
    <text evidence="12">The sequence shown here is derived from an EMBL/GenBank/DDBJ whole genome shotgun (WGS) entry which is preliminary data.</text>
</comment>
<dbReference type="GO" id="GO:0008108">
    <property type="term" value="F:UDP-glucose:hexose-1-phosphate uridylyltransferase activity"/>
    <property type="evidence" value="ECO:0007669"/>
    <property type="project" value="UniProtKB-UniRule"/>
</dbReference>
<evidence type="ECO:0000256" key="6">
    <source>
        <dbReference type="ARBA" id="ARBA00023277"/>
    </source>
</evidence>
<name>A0A1J5DN48_9BACT</name>
<feature type="active site" description="Tele-UMP-histidine intermediate" evidence="8">
    <location>
        <position position="163"/>
    </location>
</feature>
<dbReference type="InterPro" id="IPR036265">
    <property type="entry name" value="HIT-like_sf"/>
</dbReference>
<feature type="domain" description="Galactose-1-phosphate uridyl transferase N-terminal" evidence="10">
    <location>
        <begin position="3"/>
        <end position="173"/>
    </location>
</feature>
<feature type="binding site" evidence="9">
    <location>
        <position position="39"/>
    </location>
    <ligand>
        <name>Zn(2+)</name>
        <dbReference type="ChEBI" id="CHEBI:29105"/>
    </ligand>
</feature>
<evidence type="ECO:0000313" key="12">
    <source>
        <dbReference type="EMBL" id="OIP37508.1"/>
    </source>
</evidence>
<sequence>MSELRKDPIIGRWVIVSVERAKRPSDFVVSVDWKEEKLCPFCPGHESERDDTELFIIKDFKKQNGWITRVVEDKYPILNFHGDIERIGEGMYDKMDNFGAHEIIIENSSHDKTLATMSIEEIYHVFWTYKQRFLALKDDKRFRHVIIVCNHGYGAGGQLKHPHSQLFATPIVPKSIMEEIEGTKEYYNYKERCIFCDIVREERRLKERLIINNSSMIAIAPFASRVPFETWILPVEHISSFENISEEGTMELAKVVKETFMRMEKILGDCPYNLFLHSSPFNKYLASEYHWHVEIMPRLTKLAGFEWGTGFYINPTPPEMAAEQLRTVAVNLYGG</sequence>
<dbReference type="STRING" id="1817895.AUJ95_08085"/>
<dbReference type="EC" id="2.7.7.12" evidence="7"/>
<comment type="similarity">
    <text evidence="1">Belongs to the galactose-1-phosphate uridylyltransferase type 1 family.</text>
</comment>
<dbReference type="PIRSF" id="PIRSF000808">
    <property type="entry name" value="GalT"/>
    <property type="match status" value="1"/>
</dbReference>
<evidence type="ECO:0000259" key="11">
    <source>
        <dbReference type="Pfam" id="PF02744"/>
    </source>
</evidence>
<keyword evidence="2 12" id="KW-0808">Transferase</keyword>
<feature type="domain" description="Galactose-1-phosphate uridyl transferase C-terminal" evidence="11">
    <location>
        <begin position="182"/>
        <end position="301"/>
    </location>
</feature>
<evidence type="ECO:0000256" key="2">
    <source>
        <dbReference type="ARBA" id="ARBA00022679"/>
    </source>
</evidence>
<evidence type="ECO:0000256" key="7">
    <source>
        <dbReference type="NCBIfam" id="TIGR00209"/>
    </source>
</evidence>
<evidence type="ECO:0000256" key="8">
    <source>
        <dbReference type="PIRSR" id="PIRSR000808-1"/>
    </source>
</evidence>
<keyword evidence="6" id="KW-0119">Carbohydrate metabolism</keyword>
<evidence type="ECO:0000256" key="3">
    <source>
        <dbReference type="ARBA" id="ARBA00022695"/>
    </source>
</evidence>
<proteinExistence type="inferred from homology"/>
<reference evidence="12 13" key="1">
    <citation type="journal article" date="2016" name="Environ. Microbiol.">
        <title>Genomic resolution of a cold subsurface aquifer community provides metabolic insights for novel microbes adapted to high CO concentrations.</title>
        <authorList>
            <person name="Probst A.J."/>
            <person name="Castelle C.J."/>
            <person name="Singh A."/>
            <person name="Brown C.T."/>
            <person name="Anantharaman K."/>
            <person name="Sharon I."/>
            <person name="Hug L.A."/>
            <person name="Burstein D."/>
            <person name="Emerson J.B."/>
            <person name="Thomas B.C."/>
            <person name="Banfield J.F."/>
        </authorList>
    </citation>
    <scope>NUCLEOTIDE SEQUENCE [LARGE SCALE GENOMIC DNA]</scope>
    <source>
        <strain evidence="12">CG2_30_40_21</strain>
    </source>
</reference>
<feature type="binding site" evidence="9">
    <location>
        <position position="42"/>
    </location>
    <ligand>
        <name>Zn(2+)</name>
        <dbReference type="ChEBI" id="CHEBI:29105"/>
    </ligand>
</feature>
<accession>A0A1J5DN48</accession>
<dbReference type="SUPFAM" id="SSF54197">
    <property type="entry name" value="HIT-like"/>
    <property type="match status" value="2"/>
</dbReference>
<protein>
    <recommendedName>
        <fullName evidence="7">Galactose-1-phosphate uridylyltransferase</fullName>
        <ecNumber evidence="7">2.7.7.12</ecNumber>
    </recommendedName>
</protein>
<evidence type="ECO:0000256" key="5">
    <source>
        <dbReference type="ARBA" id="ARBA00022833"/>
    </source>
</evidence>
<dbReference type="UniPathway" id="UPA00214"/>
<keyword evidence="5 9" id="KW-0862">Zinc</keyword>
<evidence type="ECO:0000259" key="10">
    <source>
        <dbReference type="Pfam" id="PF01087"/>
    </source>
</evidence>
<comment type="cofactor">
    <cofactor evidence="9">
        <name>Zn(2+)</name>
        <dbReference type="ChEBI" id="CHEBI:29105"/>
    </cofactor>
    <text evidence="9">Binds 1 zinc ion per subunit.</text>
</comment>
<dbReference type="Proteomes" id="UP000183085">
    <property type="component" value="Unassembled WGS sequence"/>
</dbReference>
<dbReference type="Gene3D" id="3.30.428.10">
    <property type="entry name" value="HIT-like"/>
    <property type="match status" value="2"/>
</dbReference>
<dbReference type="EMBL" id="MNYI01000208">
    <property type="protein sequence ID" value="OIP37508.1"/>
    <property type="molecule type" value="Genomic_DNA"/>
</dbReference>
<dbReference type="GO" id="GO:0008270">
    <property type="term" value="F:zinc ion binding"/>
    <property type="evidence" value="ECO:0007669"/>
    <property type="project" value="InterPro"/>
</dbReference>
<dbReference type="Pfam" id="PF01087">
    <property type="entry name" value="GalP_UDP_transf"/>
    <property type="match status" value="1"/>
</dbReference>
<feature type="binding site" evidence="9">
    <location>
        <position position="161"/>
    </location>
    <ligand>
        <name>Zn(2+)</name>
        <dbReference type="ChEBI" id="CHEBI:29105"/>
    </ligand>
</feature>
<feature type="binding site" evidence="9">
    <location>
        <position position="110"/>
    </location>
    <ligand>
        <name>Zn(2+)</name>
        <dbReference type="ChEBI" id="CHEBI:29105"/>
    </ligand>
</feature>
<dbReference type="PANTHER" id="PTHR42763">
    <property type="entry name" value="ADP-GLUCOSE PHOSPHORYLASE"/>
    <property type="match status" value="1"/>
</dbReference>
<dbReference type="InterPro" id="IPR053177">
    <property type="entry name" value="ADP-glucose_phosphorylase"/>
</dbReference>
<gene>
    <name evidence="12" type="ORF">AUJ95_08085</name>
</gene>
<dbReference type="GO" id="GO:0006012">
    <property type="term" value="P:galactose metabolic process"/>
    <property type="evidence" value="ECO:0007669"/>
    <property type="project" value="UniProtKB-UniRule"/>
</dbReference>
<evidence type="ECO:0000256" key="9">
    <source>
        <dbReference type="PIRSR" id="PIRSR000808-3"/>
    </source>
</evidence>
<dbReference type="InterPro" id="IPR005849">
    <property type="entry name" value="GalP_Utransf_N"/>
</dbReference>
<keyword evidence="3 12" id="KW-0548">Nucleotidyltransferase</keyword>
<dbReference type="Pfam" id="PF02744">
    <property type="entry name" value="GalP_UDP_tr_C"/>
    <property type="match status" value="1"/>
</dbReference>
<evidence type="ECO:0000256" key="1">
    <source>
        <dbReference type="ARBA" id="ARBA00010951"/>
    </source>
</evidence>
<dbReference type="PANTHER" id="PTHR42763:SF1">
    <property type="entry name" value="UDP-GLUCOSE--HEXOSE-1-PHOSPHATE URIDYLYLTRANSFERASE"/>
    <property type="match status" value="1"/>
</dbReference>